<dbReference type="InterPro" id="IPR036942">
    <property type="entry name" value="Beta-barrel_TonB_sf"/>
</dbReference>
<dbReference type="Gene3D" id="2.40.170.20">
    <property type="entry name" value="TonB-dependent receptor, beta-barrel domain"/>
    <property type="match status" value="1"/>
</dbReference>
<dbReference type="PANTHER" id="PTHR40980">
    <property type="entry name" value="PLUG DOMAIN-CONTAINING PROTEIN"/>
    <property type="match status" value="1"/>
</dbReference>
<evidence type="ECO:0000256" key="1">
    <source>
        <dbReference type="ARBA" id="ARBA00004442"/>
    </source>
</evidence>
<keyword evidence="4" id="KW-0798">TonB box</keyword>
<comment type="subcellular location">
    <subcellularLocation>
        <location evidence="1 4">Cell outer membrane</location>
    </subcellularLocation>
</comment>
<proteinExistence type="inferred from homology"/>
<comment type="caution">
    <text evidence="7">The sequence shown here is derived from an EMBL/GenBank/DDBJ whole genome shotgun (WGS) entry which is preliminary data.</text>
</comment>
<accession>A0A6N9NG14</accession>
<sequence length="963" mass="107096">MKNVLLILLVFNSLVVFSQKGTIRGTVIEDATGETVIGASVVIKNTINGVSTDLDGQFSLQVEEGTYDLVVSYISFESLTIQSVIVKSGEVTLLNNIRMRENSLQLGEVMITATATRKSEAAINTMKKKSVSMMDGISAEKMKMTGDATAVEAAKRVTGVSIEGGKYVYVRGLGDRYTKVTLNEVDIPGLDPDKNSLQMDIFPSNLIDNIVVSKNFTADMPADFTGGIMNIETKAFPEEELFTVSAGFSYNPQMHFNSDFISSEGSSTDFLGFDDGTRALPENAKAAVIPTPYNGATPEQVNSFVNEFNPELGATKQTSLMDFSGSLSYGNQIKLNSDNSKNPKLGYIFSLSYKTDYKYYDDVTYGEYQRKSDPNDNELVSANLQEGVLAEKNVLVGALAGVAYKTNLSKVRLTVMHLQNGESKAGQFKIDNNPEGVGQSGYFAESNNLEYNQRTLSNLLLNGTHRINTSGWEIDWRVSPTYSTSNDPDVRSTAFTQTATDTFFAAGGGGLPSRIWRSLQEVNVTSKIDLTKDYKLWDEDAKLKFGVSHNYKNRNYEILRYDVQFFYPQQWNDYDPNNILTAENLYPNRPNGIFYQSGNADPNPNAYESSVNNTAVYISNEFSITPNLKSIVGIRAENYVQKHTGRDIAYATGDEVNGKNLEDEKVLESLDFFPSINLIYAIAEEQNLRFAFSQTIARPSFKELSFAQILDPISNRSFNGSLFTYSDWDGELVVTNVNNIDFRWEKFMERGQILSASLFYKTFKNPIELVRIPEQQTSTEFQPRNVGDGQLLGLELEATKSLAFISEKIQNFSVSGNLTLVQSRIDMTDREYNARKEYERTGESIKNYRPMAGQAPYVVNFGLSYGDVEKGIQTGLFYNVKGAALQIVGSGLTPDVFQDPFHSLNFGFNKKLGEDRKTAIDIKIANILNDKVESVFKSYEAADQIFSSLNPGITFGIGITHKF</sequence>
<keyword evidence="3" id="KW-0998">Cell outer membrane</keyword>
<dbReference type="Gene3D" id="2.60.40.1120">
    <property type="entry name" value="Carboxypeptidase-like, regulatory domain"/>
    <property type="match status" value="1"/>
</dbReference>
<dbReference type="AlphaFoldDB" id="A0A6N9NG14"/>
<dbReference type="SUPFAM" id="SSF56935">
    <property type="entry name" value="Porins"/>
    <property type="match status" value="1"/>
</dbReference>
<protein>
    <submittedName>
        <fullName evidence="7">TonB-dependent receptor</fullName>
    </submittedName>
</protein>
<dbReference type="Gene3D" id="2.170.130.10">
    <property type="entry name" value="TonB-dependent receptor, plug domain"/>
    <property type="match status" value="1"/>
</dbReference>
<dbReference type="InterPro" id="IPR000531">
    <property type="entry name" value="Beta-barrel_TonB"/>
</dbReference>
<comment type="similarity">
    <text evidence="4">Belongs to the TonB-dependent receptor family.</text>
</comment>
<evidence type="ECO:0000259" key="5">
    <source>
        <dbReference type="Pfam" id="PF00593"/>
    </source>
</evidence>
<reference evidence="7 8" key="1">
    <citation type="submission" date="2019-12" db="EMBL/GenBank/DDBJ databases">
        <authorList>
            <person name="Zhao J."/>
        </authorList>
    </citation>
    <scope>NUCLEOTIDE SEQUENCE [LARGE SCALE GENOMIC DNA]</scope>
    <source>
        <strain evidence="7 8">S-15</strain>
    </source>
</reference>
<dbReference type="InterPro" id="IPR008969">
    <property type="entry name" value="CarboxyPept-like_regulatory"/>
</dbReference>
<gene>
    <name evidence="7" type="ORF">GQN54_01345</name>
</gene>
<dbReference type="RefSeq" id="WP_160631194.1">
    <property type="nucleotide sequence ID" value="NZ_WWNE01000003.1"/>
</dbReference>
<dbReference type="GO" id="GO:0009279">
    <property type="term" value="C:cell outer membrane"/>
    <property type="evidence" value="ECO:0007669"/>
    <property type="project" value="UniProtKB-SubCell"/>
</dbReference>
<dbReference type="SUPFAM" id="SSF49464">
    <property type="entry name" value="Carboxypeptidase regulatory domain-like"/>
    <property type="match status" value="1"/>
</dbReference>
<name>A0A6N9NG14_9FLAO</name>
<dbReference type="InterPro" id="IPR037066">
    <property type="entry name" value="Plug_dom_sf"/>
</dbReference>
<dbReference type="Pfam" id="PF13715">
    <property type="entry name" value="CarbopepD_reg_2"/>
    <property type="match status" value="1"/>
</dbReference>
<feature type="domain" description="TonB-dependent receptor-like beta-barrel" evidence="5">
    <location>
        <begin position="432"/>
        <end position="909"/>
    </location>
</feature>
<evidence type="ECO:0000256" key="4">
    <source>
        <dbReference type="RuleBase" id="RU003357"/>
    </source>
</evidence>
<evidence type="ECO:0000313" key="8">
    <source>
        <dbReference type="Proteomes" id="UP000470771"/>
    </source>
</evidence>
<evidence type="ECO:0000256" key="2">
    <source>
        <dbReference type="ARBA" id="ARBA00023136"/>
    </source>
</evidence>
<organism evidence="7 8">
    <name type="scientific">Acidiluteibacter ferrifornacis</name>
    <dbReference type="NCBI Taxonomy" id="2692424"/>
    <lineage>
        <taxon>Bacteria</taxon>
        <taxon>Pseudomonadati</taxon>
        <taxon>Bacteroidota</taxon>
        <taxon>Flavobacteriia</taxon>
        <taxon>Flavobacteriales</taxon>
        <taxon>Cryomorphaceae</taxon>
        <taxon>Acidiluteibacter</taxon>
    </lineage>
</organism>
<evidence type="ECO:0000256" key="3">
    <source>
        <dbReference type="ARBA" id="ARBA00023237"/>
    </source>
</evidence>
<dbReference type="InterPro" id="IPR012910">
    <property type="entry name" value="Plug_dom"/>
</dbReference>
<dbReference type="Pfam" id="PF00593">
    <property type="entry name" value="TonB_dep_Rec_b-barrel"/>
    <property type="match status" value="1"/>
</dbReference>
<feature type="domain" description="TonB-dependent receptor plug" evidence="6">
    <location>
        <begin position="130"/>
        <end position="227"/>
    </location>
</feature>
<keyword evidence="2 4" id="KW-0472">Membrane</keyword>
<keyword evidence="8" id="KW-1185">Reference proteome</keyword>
<evidence type="ECO:0000313" key="7">
    <source>
        <dbReference type="EMBL" id="NBG64742.1"/>
    </source>
</evidence>
<dbReference type="PANTHER" id="PTHR40980:SF5">
    <property type="entry name" value="TONB-DEPENDENT RECEPTOR"/>
    <property type="match status" value="1"/>
</dbReference>
<dbReference type="Pfam" id="PF07715">
    <property type="entry name" value="Plug"/>
    <property type="match status" value="1"/>
</dbReference>
<dbReference type="Proteomes" id="UP000470771">
    <property type="component" value="Unassembled WGS sequence"/>
</dbReference>
<evidence type="ECO:0000259" key="6">
    <source>
        <dbReference type="Pfam" id="PF07715"/>
    </source>
</evidence>
<dbReference type="EMBL" id="WWNE01000003">
    <property type="protein sequence ID" value="NBG64742.1"/>
    <property type="molecule type" value="Genomic_DNA"/>
</dbReference>
<keyword evidence="7" id="KW-0675">Receptor</keyword>